<evidence type="ECO:0000256" key="1">
    <source>
        <dbReference type="SAM" id="MobiDB-lite"/>
    </source>
</evidence>
<dbReference type="EMBL" id="BMJB01000001">
    <property type="protein sequence ID" value="GGA62222.1"/>
    <property type="molecule type" value="Genomic_DNA"/>
</dbReference>
<gene>
    <name evidence="2" type="ORF">GCM10011507_12180</name>
</gene>
<protein>
    <submittedName>
        <fullName evidence="2">Uncharacterized protein</fullName>
    </submittedName>
</protein>
<evidence type="ECO:0000313" key="3">
    <source>
        <dbReference type="Proteomes" id="UP000648801"/>
    </source>
</evidence>
<dbReference type="Proteomes" id="UP000648801">
    <property type="component" value="Unassembled WGS sequence"/>
</dbReference>
<dbReference type="PROSITE" id="PS51257">
    <property type="entry name" value="PROKAR_LIPOPROTEIN"/>
    <property type="match status" value="1"/>
</dbReference>
<organism evidence="2 3">
    <name type="scientific">Edaphobacter acidisoli</name>
    <dbReference type="NCBI Taxonomy" id="2040573"/>
    <lineage>
        <taxon>Bacteria</taxon>
        <taxon>Pseudomonadati</taxon>
        <taxon>Acidobacteriota</taxon>
        <taxon>Terriglobia</taxon>
        <taxon>Terriglobales</taxon>
        <taxon>Acidobacteriaceae</taxon>
        <taxon>Edaphobacter</taxon>
    </lineage>
</organism>
<comment type="caution">
    <text evidence="2">The sequence shown here is derived from an EMBL/GenBank/DDBJ whole genome shotgun (WGS) entry which is preliminary data.</text>
</comment>
<dbReference type="RefSeq" id="WP_188758359.1">
    <property type="nucleotide sequence ID" value="NZ_BMJB01000001.1"/>
</dbReference>
<proteinExistence type="predicted"/>
<keyword evidence="3" id="KW-1185">Reference proteome</keyword>
<evidence type="ECO:0000313" key="2">
    <source>
        <dbReference type="EMBL" id="GGA62222.1"/>
    </source>
</evidence>
<accession>A0A916RLX4</accession>
<sequence length="190" mass="20458">MADSKSYLIASLAIACLAVTAGCHSHLHHIQLSDAAIEAGRVDTPQASAKKIAGAGISVISACATQPYDNASKGIIVDEPGLHEDVLDLRDQKSFRAVPFGLSEARRLESLLEKETSLAGHPYPAEQIACIQQFASHLRDLTQPLVEADDEQKQLDVSAFDKASKEAEQETDEQTQQEEKAIHSAPSTNQ</sequence>
<reference evidence="2" key="2">
    <citation type="submission" date="2020-09" db="EMBL/GenBank/DDBJ databases">
        <authorList>
            <person name="Sun Q."/>
            <person name="Zhou Y."/>
        </authorList>
    </citation>
    <scope>NUCLEOTIDE SEQUENCE</scope>
    <source>
        <strain evidence="2">CGMCC 1.15447</strain>
    </source>
</reference>
<reference evidence="2" key="1">
    <citation type="journal article" date="2014" name="Int. J. Syst. Evol. Microbiol.">
        <title>Complete genome sequence of Corynebacterium casei LMG S-19264T (=DSM 44701T), isolated from a smear-ripened cheese.</title>
        <authorList>
            <consortium name="US DOE Joint Genome Institute (JGI-PGF)"/>
            <person name="Walter F."/>
            <person name="Albersmeier A."/>
            <person name="Kalinowski J."/>
            <person name="Ruckert C."/>
        </authorList>
    </citation>
    <scope>NUCLEOTIDE SEQUENCE</scope>
    <source>
        <strain evidence="2">CGMCC 1.15447</strain>
    </source>
</reference>
<name>A0A916RLX4_9BACT</name>
<feature type="region of interest" description="Disordered" evidence="1">
    <location>
        <begin position="159"/>
        <end position="190"/>
    </location>
</feature>
<dbReference type="AlphaFoldDB" id="A0A916RLX4"/>